<name>A0ABP2DA31_9RHOB</name>
<reference evidence="1 2" key="1">
    <citation type="submission" date="2007-11" db="EMBL/GenBank/DDBJ databases">
        <authorList>
            <person name="Wagner-Dobler I."/>
            <person name="Ferriera S."/>
            <person name="Johnson J."/>
            <person name="Kravitz S."/>
            <person name="Beeson K."/>
            <person name="Sutton G."/>
            <person name="Rogers Y.-H."/>
            <person name="Friedman R."/>
            <person name="Frazier M."/>
            <person name="Venter J.C."/>
        </authorList>
    </citation>
    <scope>NUCLEOTIDE SEQUENCE [LARGE SCALE GENOMIC DNA]</scope>
    <source>
        <strain evidence="1 2">HEL-45</strain>
    </source>
</reference>
<proteinExistence type="predicted"/>
<keyword evidence="2" id="KW-1185">Reference proteome</keyword>
<organism evidence="1 2">
    <name type="scientific">Sulfitobacter indolifex HEL-45</name>
    <dbReference type="NCBI Taxonomy" id="391624"/>
    <lineage>
        <taxon>Bacteria</taxon>
        <taxon>Pseudomonadati</taxon>
        <taxon>Pseudomonadota</taxon>
        <taxon>Alphaproteobacteria</taxon>
        <taxon>Rhodobacterales</taxon>
        <taxon>Roseobacteraceae</taxon>
        <taxon>Sulfitobacter</taxon>
    </lineage>
</organism>
<gene>
    <name evidence="1" type="ORF">OIHEL45_09948</name>
</gene>
<dbReference type="Proteomes" id="UP000003257">
    <property type="component" value="Unassembled WGS sequence"/>
</dbReference>
<evidence type="ECO:0000313" key="1">
    <source>
        <dbReference type="EMBL" id="EDQ05055.1"/>
    </source>
</evidence>
<dbReference type="EMBL" id="ABID01000002">
    <property type="protein sequence ID" value="EDQ05055.1"/>
    <property type="molecule type" value="Genomic_DNA"/>
</dbReference>
<comment type="caution">
    <text evidence="1">The sequence shown here is derived from an EMBL/GenBank/DDBJ whole genome shotgun (WGS) entry which is preliminary data.</text>
</comment>
<evidence type="ECO:0000313" key="2">
    <source>
        <dbReference type="Proteomes" id="UP000003257"/>
    </source>
</evidence>
<protein>
    <submittedName>
        <fullName evidence="1">Uncharacterized protein</fullName>
    </submittedName>
</protein>
<sequence length="80" mass="8841">MEKQRSNEAPVSQEIAWGKSTDWQFPLSTEAVRIEIASFDGTTYVASGNDGGNFFEIDYNAGTKQLIVRAKQPTDIADLN</sequence>
<accession>A0ABP2DA31</accession>